<organism evidence="1 2">
    <name type="scientific">Anaerobium acetethylicum</name>
    <dbReference type="NCBI Taxonomy" id="1619234"/>
    <lineage>
        <taxon>Bacteria</taxon>
        <taxon>Bacillati</taxon>
        <taxon>Bacillota</taxon>
        <taxon>Clostridia</taxon>
        <taxon>Lachnospirales</taxon>
        <taxon>Lachnospiraceae</taxon>
        <taxon>Anaerobium</taxon>
    </lineage>
</organism>
<dbReference type="RefSeq" id="WP_242875456.1">
    <property type="nucleotide sequence ID" value="NZ_FMKA01000003.1"/>
</dbReference>
<keyword evidence="2" id="KW-1185">Reference proteome</keyword>
<evidence type="ECO:0000313" key="2">
    <source>
        <dbReference type="Proteomes" id="UP000199315"/>
    </source>
</evidence>
<dbReference type="EMBL" id="FMKA01000003">
    <property type="protein sequence ID" value="SCP95997.1"/>
    <property type="molecule type" value="Genomic_DNA"/>
</dbReference>
<accession>A0A1D3TQS5</accession>
<evidence type="ECO:0000313" key="1">
    <source>
        <dbReference type="EMBL" id="SCP95997.1"/>
    </source>
</evidence>
<keyword evidence="1" id="KW-0808">Transferase</keyword>
<keyword evidence="1" id="KW-0418">Kinase</keyword>
<name>A0A1D3TQS5_9FIRM</name>
<reference evidence="1 2" key="1">
    <citation type="submission" date="2016-09" db="EMBL/GenBank/DDBJ databases">
        <authorList>
            <person name="Capua I."/>
            <person name="De Benedictis P."/>
            <person name="Joannis T."/>
            <person name="Lombin L.H."/>
            <person name="Cattoli G."/>
        </authorList>
    </citation>
    <scope>NUCLEOTIDE SEQUENCE [LARGE SCALE GENOMIC DNA]</scope>
    <source>
        <strain evidence="1 2">GluBS11</strain>
    </source>
</reference>
<dbReference type="Proteomes" id="UP000199315">
    <property type="component" value="Unassembled WGS sequence"/>
</dbReference>
<dbReference type="Pfam" id="PF13189">
    <property type="entry name" value="Cytidylate_kin2"/>
    <property type="match status" value="1"/>
</dbReference>
<dbReference type="InterPro" id="IPR027417">
    <property type="entry name" value="P-loop_NTPase"/>
</dbReference>
<dbReference type="SUPFAM" id="SSF52540">
    <property type="entry name" value="P-loop containing nucleoside triphosphate hydrolases"/>
    <property type="match status" value="1"/>
</dbReference>
<dbReference type="Gene3D" id="3.40.50.300">
    <property type="entry name" value="P-loop containing nucleotide triphosphate hydrolases"/>
    <property type="match status" value="1"/>
</dbReference>
<dbReference type="AlphaFoldDB" id="A0A1D3TQS5"/>
<protein>
    <submittedName>
        <fullName evidence="1">Cytidylate kinase</fullName>
    </submittedName>
</protein>
<sequence>MAKPLCLLGERGIDMKRTIITIARQYGCGGSEIGKRLAEEFGIDFYDREILKIVADESGVKESYFHLADEKVASSLLYKIVSGLTPKSAAPLSEGGPLGDENLFKIQSEVIRNLAEKSSFVIVGRLAEYVLKDRSNVVSVYLHADEEFRIRRMSEINAMDETETVKLLKKRDRERAEYCRHYTGRNWGDANYYTLAIDTGRVGINQTVEIIRKLAESMEADG</sequence>
<gene>
    <name evidence="1" type="ORF">SAMN05421730_100398</name>
</gene>
<proteinExistence type="predicted"/>
<dbReference type="GO" id="GO:0016301">
    <property type="term" value="F:kinase activity"/>
    <property type="evidence" value="ECO:0007669"/>
    <property type="project" value="UniProtKB-KW"/>
</dbReference>
<dbReference type="STRING" id="1619234.SAMN05421730_100398"/>